<dbReference type="PANTHER" id="PTHR40706">
    <property type="entry name" value="RIBOFLAVIN KINASE"/>
    <property type="match status" value="1"/>
</dbReference>
<keyword evidence="12" id="KW-0460">Magnesium</keyword>
<dbReference type="EMBL" id="KF901141">
    <property type="protein sequence ID" value="AIF19552.1"/>
    <property type="molecule type" value="Genomic_DNA"/>
</dbReference>
<keyword evidence="7" id="KW-0288">FMN</keyword>
<evidence type="ECO:0000256" key="13">
    <source>
        <dbReference type="ARBA" id="ARBA00029789"/>
    </source>
</evidence>
<evidence type="ECO:0000256" key="8">
    <source>
        <dbReference type="ARBA" id="ARBA00022679"/>
    </source>
</evidence>
<evidence type="ECO:0000256" key="1">
    <source>
        <dbReference type="ARBA" id="ARBA00001946"/>
    </source>
</evidence>
<dbReference type="InterPro" id="IPR039063">
    <property type="entry name" value="RibK_CTP-dep"/>
</dbReference>
<evidence type="ECO:0000256" key="2">
    <source>
        <dbReference type="ARBA" id="ARBA00005219"/>
    </source>
</evidence>
<keyword evidence="10" id="KW-0547">Nucleotide-binding</keyword>
<evidence type="ECO:0000256" key="12">
    <source>
        <dbReference type="ARBA" id="ARBA00022842"/>
    </source>
</evidence>
<keyword evidence="6" id="KW-0285">Flavoprotein</keyword>
<comment type="pathway">
    <text evidence="2">Cofactor biosynthesis; FMN biosynthesis; FMN from riboflavin (CTP route): step 1/1.</text>
</comment>
<evidence type="ECO:0000256" key="11">
    <source>
        <dbReference type="ARBA" id="ARBA00022777"/>
    </source>
</evidence>
<dbReference type="GO" id="GO:0000166">
    <property type="term" value="F:nucleotide binding"/>
    <property type="evidence" value="ECO:0007669"/>
    <property type="project" value="UniProtKB-KW"/>
</dbReference>
<evidence type="ECO:0000256" key="4">
    <source>
        <dbReference type="ARBA" id="ARBA00011987"/>
    </source>
</evidence>
<reference evidence="18" key="1">
    <citation type="journal article" date="2014" name="Genome Biol. Evol.">
        <title>Pangenome evidence for extensive interdomain horizontal transfer affecting lineage core and shell genes in uncultured planktonic thaumarchaeota and euryarchaeota.</title>
        <authorList>
            <person name="Deschamps P."/>
            <person name="Zivanovic Y."/>
            <person name="Moreira D."/>
            <person name="Rodriguez-Valera F."/>
            <person name="Lopez-Garcia P."/>
        </authorList>
    </citation>
    <scope>NUCLEOTIDE SEQUENCE</scope>
</reference>
<dbReference type="GO" id="GO:0009398">
    <property type="term" value="P:FMN biosynthetic process"/>
    <property type="evidence" value="ECO:0007669"/>
    <property type="project" value="UniProtKB-UniPathway"/>
</dbReference>
<dbReference type="GO" id="GO:0008531">
    <property type="term" value="F:riboflavin kinase activity"/>
    <property type="evidence" value="ECO:0007669"/>
    <property type="project" value="InterPro"/>
</dbReference>
<accession>A0A075HYA3</accession>
<dbReference type="Pfam" id="PF01982">
    <property type="entry name" value="CTP-dep_RFKase"/>
    <property type="match status" value="1"/>
</dbReference>
<dbReference type="GO" id="GO:0009231">
    <property type="term" value="P:riboflavin biosynthetic process"/>
    <property type="evidence" value="ECO:0007669"/>
    <property type="project" value="InterPro"/>
</dbReference>
<dbReference type="PANTHER" id="PTHR40706:SF1">
    <property type="entry name" value="RIBOFLAVIN KINASE"/>
    <property type="match status" value="1"/>
</dbReference>
<dbReference type="Gene3D" id="2.40.30.30">
    <property type="entry name" value="Riboflavin kinase-like"/>
    <property type="match status" value="1"/>
</dbReference>
<proteinExistence type="inferred from homology"/>
<dbReference type="EC" id="2.7.1.161" evidence="4"/>
<evidence type="ECO:0000256" key="15">
    <source>
        <dbReference type="ARBA" id="ARBA00033116"/>
    </source>
</evidence>
<evidence type="ECO:0000256" key="14">
    <source>
        <dbReference type="ARBA" id="ARBA00030544"/>
    </source>
</evidence>
<keyword evidence="9" id="KW-0479">Metal-binding</keyword>
<protein>
    <recommendedName>
        <fullName evidence="5">Riboflavin kinase</fullName>
        <ecNumber evidence="4">2.7.1.161</ecNumber>
    </recommendedName>
    <alternativeName>
        <fullName evidence="14">CTP-dependent riboflavin kinase</fullName>
    </alternativeName>
    <alternativeName>
        <fullName evidence="15">CTP:riboflavin 5'-phosphotransferase</fullName>
    </alternativeName>
    <alternativeName>
        <fullName evidence="13">Flavokinase</fullName>
    </alternativeName>
</protein>
<dbReference type="AlphaFoldDB" id="A0A075HYA3"/>
<dbReference type="InterPro" id="IPR023465">
    <property type="entry name" value="Riboflavin_kinase_dom_sf"/>
</dbReference>
<comment type="catalytic activity">
    <reaction evidence="16">
        <text>riboflavin + CTP = CDP + FMN + H(+)</text>
        <dbReference type="Rhea" id="RHEA:25021"/>
        <dbReference type="ChEBI" id="CHEBI:15378"/>
        <dbReference type="ChEBI" id="CHEBI:37563"/>
        <dbReference type="ChEBI" id="CHEBI:57986"/>
        <dbReference type="ChEBI" id="CHEBI:58069"/>
        <dbReference type="ChEBI" id="CHEBI:58210"/>
        <dbReference type="EC" id="2.7.1.161"/>
    </reaction>
</comment>
<evidence type="ECO:0000313" key="18">
    <source>
        <dbReference type="EMBL" id="AIF19552.1"/>
    </source>
</evidence>
<evidence type="ECO:0000259" key="17">
    <source>
        <dbReference type="Pfam" id="PF01982"/>
    </source>
</evidence>
<keyword evidence="8 18" id="KW-0808">Transferase</keyword>
<dbReference type="GO" id="GO:0046872">
    <property type="term" value="F:metal ion binding"/>
    <property type="evidence" value="ECO:0007669"/>
    <property type="project" value="UniProtKB-KW"/>
</dbReference>
<comment type="similarity">
    <text evidence="3">Belongs to the archaeal riboflavin kinase family.</text>
</comment>
<dbReference type="SUPFAM" id="SSF82114">
    <property type="entry name" value="Riboflavin kinase-like"/>
    <property type="match status" value="1"/>
</dbReference>
<dbReference type="InterPro" id="IPR023602">
    <property type="entry name" value="Riboflavin_kinase_CTP-dep"/>
</dbReference>
<evidence type="ECO:0000256" key="9">
    <source>
        <dbReference type="ARBA" id="ARBA00022723"/>
    </source>
</evidence>
<dbReference type="UniPathway" id="UPA00276">
    <property type="reaction ID" value="UER00929"/>
</dbReference>
<comment type="cofactor">
    <cofactor evidence="1">
        <name>Mg(2+)</name>
        <dbReference type="ChEBI" id="CHEBI:18420"/>
    </cofactor>
</comment>
<gene>
    <name evidence="18" type="primary">rfk</name>
</gene>
<evidence type="ECO:0000256" key="7">
    <source>
        <dbReference type="ARBA" id="ARBA00022643"/>
    </source>
</evidence>
<keyword evidence="11 18" id="KW-0418">Kinase</keyword>
<evidence type="ECO:0000256" key="3">
    <source>
        <dbReference type="ARBA" id="ARBA00006428"/>
    </source>
</evidence>
<feature type="domain" description="Riboflavin kinase" evidence="17">
    <location>
        <begin position="7"/>
        <end position="142"/>
    </location>
</feature>
<evidence type="ECO:0000256" key="5">
    <source>
        <dbReference type="ARBA" id="ARBA00017394"/>
    </source>
</evidence>
<sequence>MHLTGVVSSGLGRAHVFMAQPHYQDQFKLILGTGAWPGTLNINLFGDNLAEYRSLRALAGLEEGEKAQRTKALRVHGFERSGKSFGGATAFRAEISRGGDEWIGCAILIPDLTRHTEIAEVISASFLREALPCEDGDEVFIRLV</sequence>
<evidence type="ECO:0000256" key="6">
    <source>
        <dbReference type="ARBA" id="ARBA00022630"/>
    </source>
</evidence>
<evidence type="ECO:0000256" key="10">
    <source>
        <dbReference type="ARBA" id="ARBA00022741"/>
    </source>
</evidence>
<name>A0A075HYA3_9EURY</name>
<evidence type="ECO:0000256" key="16">
    <source>
        <dbReference type="ARBA" id="ARBA00047857"/>
    </source>
</evidence>
<organism evidence="18">
    <name type="scientific">uncultured marine group II/III euryarchaeote KM3_87_C01</name>
    <dbReference type="NCBI Taxonomy" id="1456531"/>
    <lineage>
        <taxon>Archaea</taxon>
        <taxon>Methanobacteriati</taxon>
        <taxon>Methanobacteriota</taxon>
        <taxon>environmental samples</taxon>
    </lineage>
</organism>